<keyword evidence="4" id="KW-1185">Reference proteome</keyword>
<dbReference type="EMBL" id="SDDZ01000009">
    <property type="protein sequence ID" value="RXJ45927.1"/>
    <property type="molecule type" value="Genomic_DNA"/>
</dbReference>
<accession>A0A4Q0XDV3</accession>
<protein>
    <recommendedName>
        <fullName evidence="2">Aerotolerance regulator N-terminal domain-containing protein</fullName>
    </recommendedName>
</protein>
<dbReference type="Pfam" id="PF07584">
    <property type="entry name" value="BatA"/>
    <property type="match status" value="1"/>
</dbReference>
<dbReference type="InterPro" id="IPR011933">
    <property type="entry name" value="Double_TM_dom"/>
</dbReference>
<proteinExistence type="predicted"/>
<feature type="transmembrane region" description="Helical" evidence="1">
    <location>
        <begin position="6"/>
        <end position="24"/>
    </location>
</feature>
<dbReference type="NCBIfam" id="TIGR02226">
    <property type="entry name" value="two_anch"/>
    <property type="match status" value="1"/>
</dbReference>
<organism evidence="3 4">
    <name type="scientific">Gelidibacter gilvus</name>
    <dbReference type="NCBI Taxonomy" id="59602"/>
    <lineage>
        <taxon>Bacteria</taxon>
        <taxon>Pseudomonadati</taxon>
        <taxon>Bacteroidota</taxon>
        <taxon>Flavobacteriia</taxon>
        <taxon>Flavobacteriales</taxon>
        <taxon>Flavobacteriaceae</taxon>
        <taxon>Gelidibacter</taxon>
    </lineage>
</organism>
<dbReference type="AlphaFoldDB" id="A0A4Q0XDV3"/>
<name>A0A4Q0XDV3_9FLAO</name>
<dbReference type="InterPro" id="IPR024163">
    <property type="entry name" value="Aerotolerance_reg_N"/>
</dbReference>
<dbReference type="PANTHER" id="PTHR37464:SF1">
    <property type="entry name" value="BLL2463 PROTEIN"/>
    <property type="match status" value="1"/>
</dbReference>
<keyword evidence="1" id="KW-0472">Membrane</keyword>
<gene>
    <name evidence="3" type="ORF">ESZ48_13995</name>
</gene>
<evidence type="ECO:0000259" key="2">
    <source>
        <dbReference type="Pfam" id="PF07584"/>
    </source>
</evidence>
<feature type="domain" description="Aerotolerance regulator N-terminal" evidence="2">
    <location>
        <begin position="1"/>
        <end position="76"/>
    </location>
</feature>
<dbReference type="RefSeq" id="WP_129018129.1">
    <property type="nucleotide sequence ID" value="NZ_SDDZ01000009.1"/>
</dbReference>
<reference evidence="3 4" key="1">
    <citation type="submission" date="2019-01" db="EMBL/GenBank/DDBJ databases">
        <title>Genome sequence of the Antarctic species Gelidibacter gilvus ACAM 158(T).</title>
        <authorList>
            <person name="Bowman J.P."/>
        </authorList>
    </citation>
    <scope>NUCLEOTIDE SEQUENCE [LARGE SCALE GENOMIC DNA]</scope>
    <source>
        <strain evidence="3 4">IC158</strain>
    </source>
</reference>
<comment type="caution">
    <text evidence="3">The sequence shown here is derived from an EMBL/GenBank/DDBJ whole genome shotgun (WGS) entry which is preliminary data.</text>
</comment>
<dbReference type="PANTHER" id="PTHR37464">
    <property type="entry name" value="BLL2463 PROTEIN"/>
    <property type="match status" value="1"/>
</dbReference>
<sequence length="642" mass="72994">MQFKNPEILYALLLLIIPIIVHLFQLRRFEKVAFTNVQFLKNITLQTRKSSQIKKWLTLLTRLLLLASIILAFAQPYQANKNSFTTKNETVIYLDNSFSMQAKGDNGTLLNAAVQDLIEHVDENEMLSLFTNDLNFYNTSIKAIKNDLIQLFYSSNQLDYDAVILKGKKAFSKDKGSIKNFILISDFQQKNDALSLKADSLVDYRLVQLQPKKINNVSIDSLYISKNVVETLELTVLLSNQGNQPIETLPVSLFEDNQLIAKSAVTIDNKSETIFTIPNNKAFKGKITIEDSNLHYDNVLYFNLDEKERIKVLVINEANAEFLRKLYTDDEFDLTVVNFNELNFNSIIDQNLIVLNELKNIPNALITSLNSFSDDGGTILTIPSDELELSTYNQLFNSLLLPNFSSKISTEKRITKINFSHPLLANVFDKKVDNFQYPKVNSFYSLSSSSVASILSFEDNTPFLTQSNNVFAFAASLDDSNSNFKNSPLIVPVLYNIGKQSLKLPRLYYTIGISNTIDINTSLLQDEILRLDNADASIVPMQQTFSHKVQLTTDEYPNTAGTFEVKNKDNVVRNLSYNYDRKESQLNYMNLSQVTNSVKNSSVASAIDDIKSTTNVNELWKWFVIFAIAFLIIEMLILKFLK</sequence>
<dbReference type="Proteomes" id="UP000289792">
    <property type="component" value="Unassembled WGS sequence"/>
</dbReference>
<keyword evidence="1" id="KW-0812">Transmembrane</keyword>
<keyword evidence="1" id="KW-1133">Transmembrane helix</keyword>
<evidence type="ECO:0000256" key="1">
    <source>
        <dbReference type="SAM" id="Phobius"/>
    </source>
</evidence>
<evidence type="ECO:0000313" key="3">
    <source>
        <dbReference type="EMBL" id="RXJ45927.1"/>
    </source>
</evidence>
<evidence type="ECO:0000313" key="4">
    <source>
        <dbReference type="Proteomes" id="UP000289792"/>
    </source>
</evidence>
<feature type="transmembrane region" description="Helical" evidence="1">
    <location>
        <begin position="619"/>
        <end position="641"/>
    </location>
</feature>
<dbReference type="OrthoDB" id="9810200at2"/>